<feature type="compositionally biased region" description="Low complexity" evidence="1">
    <location>
        <begin position="414"/>
        <end position="427"/>
    </location>
</feature>
<sequence>MINAEAGRLREPAAWLMIAVASTGVLVDVERLLFGTSLGGSFAFRAAGQVGGLTSPVTTALLVGAVLLAANAGPAIARLKLMTQIAVGTLGLAALFGTVGLFGGLFAGETGLMEKVEFLLVSLPTLGLTGLALAYLLPRMAAAGPARKEPAFSHGQTFPTPQPGAHSVPQPGAQPGAPFPGAHPQEQVPQHGFPPQEQHGFPPYDQQGAPQGVNVQEQPPAHGRPPHEQVPPQYEQAARPQEAAQHGFPVQDQGGHGFPVQDQGGHGFPAQDQGGHGFAAQDQGGHGFPVQDQGSHGFAQQAPPAPASRPAHSQPALPPGPAAAAEAYGAEGYGERYGQDLLTPQTGSHASPAPSYGAAESYNDSYGESYNPGPYVPADVQPPAPSYDPPAYDQSGYGPRTEPQPQQQPPSQPQAPSYTDAYADPQPSAYPPPAEPQATGYGQQAGQFHGADSYGGRPEPQAASPYGSDSEPRLTFDAQGQHSFPQPPDNYGQPFTGYSGSEYVRQTEPNLHYPAPDPVDPRSQQMAQAYQQAENYQQSQAGTPEPQLRVPEYTSNPQTPQQGGNYDSLGYPQAQPYQQGGGQWEAPAETTLRFDPAAYQGDPLNGPSPSGRSWDSQPPIDPTAIYKPERSTQVTGEESPDRERVGPGQEQNMSWYGSDRREH</sequence>
<dbReference type="RefSeq" id="WP_386193390.1">
    <property type="nucleotide sequence ID" value="NZ_JBHSBC010000032.1"/>
</dbReference>
<dbReference type="EMBL" id="JBHSBC010000032">
    <property type="protein sequence ID" value="MFC3983940.1"/>
    <property type="molecule type" value="Genomic_DNA"/>
</dbReference>
<dbReference type="Proteomes" id="UP001595698">
    <property type="component" value="Unassembled WGS sequence"/>
</dbReference>
<gene>
    <name evidence="3" type="ORF">ACFOYY_27675</name>
</gene>
<reference evidence="4" key="1">
    <citation type="journal article" date="2019" name="Int. J. Syst. Evol. Microbiol.">
        <title>The Global Catalogue of Microorganisms (GCM) 10K type strain sequencing project: providing services to taxonomists for standard genome sequencing and annotation.</title>
        <authorList>
            <consortium name="The Broad Institute Genomics Platform"/>
            <consortium name="The Broad Institute Genome Sequencing Center for Infectious Disease"/>
            <person name="Wu L."/>
            <person name="Ma J."/>
        </authorList>
    </citation>
    <scope>NUCLEOTIDE SEQUENCE [LARGE SCALE GENOMIC DNA]</scope>
    <source>
        <strain evidence="4">TBRC 7912</strain>
    </source>
</reference>
<keyword evidence="2" id="KW-0812">Transmembrane</keyword>
<proteinExistence type="predicted"/>
<evidence type="ECO:0000256" key="2">
    <source>
        <dbReference type="SAM" id="Phobius"/>
    </source>
</evidence>
<feature type="region of interest" description="Disordered" evidence="1">
    <location>
        <begin position="147"/>
        <end position="663"/>
    </location>
</feature>
<accession>A0ABV8F7H8</accession>
<feature type="compositionally biased region" description="Polar residues" evidence="1">
    <location>
        <begin position="553"/>
        <end position="565"/>
    </location>
</feature>
<comment type="caution">
    <text evidence="3">The sequence shown here is derived from an EMBL/GenBank/DDBJ whole genome shotgun (WGS) entry which is preliminary data.</text>
</comment>
<keyword evidence="2" id="KW-1133">Transmembrane helix</keyword>
<feature type="compositionally biased region" description="Low complexity" evidence="1">
    <location>
        <begin position="169"/>
        <end position="185"/>
    </location>
</feature>
<evidence type="ECO:0000313" key="4">
    <source>
        <dbReference type="Proteomes" id="UP001595698"/>
    </source>
</evidence>
<keyword evidence="2" id="KW-0472">Membrane</keyword>
<feature type="transmembrane region" description="Helical" evidence="2">
    <location>
        <begin position="53"/>
        <end position="73"/>
    </location>
</feature>
<organism evidence="3 4">
    <name type="scientific">Streptosporangium jomthongense</name>
    <dbReference type="NCBI Taxonomy" id="1193683"/>
    <lineage>
        <taxon>Bacteria</taxon>
        <taxon>Bacillati</taxon>
        <taxon>Actinomycetota</taxon>
        <taxon>Actinomycetes</taxon>
        <taxon>Streptosporangiales</taxon>
        <taxon>Streptosporangiaceae</taxon>
        <taxon>Streptosporangium</taxon>
    </lineage>
</organism>
<name>A0ABV8F7H8_9ACTN</name>
<feature type="transmembrane region" description="Helical" evidence="2">
    <location>
        <begin position="85"/>
        <end position="106"/>
    </location>
</feature>
<feature type="compositionally biased region" description="Low complexity" evidence="1">
    <location>
        <begin position="523"/>
        <end position="541"/>
    </location>
</feature>
<evidence type="ECO:0000256" key="1">
    <source>
        <dbReference type="SAM" id="MobiDB-lite"/>
    </source>
</evidence>
<feature type="compositionally biased region" description="Polar residues" evidence="1">
    <location>
        <begin position="607"/>
        <end position="616"/>
    </location>
</feature>
<feature type="transmembrane region" description="Helical" evidence="2">
    <location>
        <begin position="12"/>
        <end position="33"/>
    </location>
</feature>
<keyword evidence="4" id="KW-1185">Reference proteome</keyword>
<protein>
    <submittedName>
        <fullName evidence="3">Uncharacterized protein</fullName>
    </submittedName>
</protein>
<evidence type="ECO:0000313" key="3">
    <source>
        <dbReference type="EMBL" id="MFC3983940.1"/>
    </source>
</evidence>